<evidence type="ECO:0000256" key="5">
    <source>
        <dbReference type="SAM" id="MobiDB-lite"/>
    </source>
</evidence>
<dbReference type="InterPro" id="IPR006530">
    <property type="entry name" value="YD"/>
</dbReference>
<reference evidence="8 9" key="1">
    <citation type="submission" date="2019-07" db="EMBL/GenBank/DDBJ databases">
        <title>Whole genome shotgun sequence of Chryseobacterium lathyri NBRC 105250.</title>
        <authorList>
            <person name="Hosoyama A."/>
            <person name="Uohara A."/>
            <person name="Ohji S."/>
            <person name="Ichikawa N."/>
        </authorList>
    </citation>
    <scope>NUCLEOTIDE SEQUENCE [LARGE SCALE GENOMIC DNA]</scope>
    <source>
        <strain evidence="8 9">NBRC 105250</strain>
    </source>
</reference>
<dbReference type="NCBIfam" id="TIGR03696">
    <property type="entry name" value="Rhs_assc_core"/>
    <property type="match status" value="1"/>
</dbReference>
<evidence type="ECO:0000259" key="7">
    <source>
        <dbReference type="Pfam" id="PF25023"/>
    </source>
</evidence>
<feature type="transmembrane region" description="Helical" evidence="6">
    <location>
        <begin position="1887"/>
        <end position="1915"/>
    </location>
</feature>
<dbReference type="NCBIfam" id="TIGR01643">
    <property type="entry name" value="YD_repeat_2x"/>
    <property type="match status" value="1"/>
</dbReference>
<feature type="transmembrane region" description="Helical" evidence="6">
    <location>
        <begin position="1927"/>
        <end position="1948"/>
    </location>
</feature>
<feature type="region of interest" description="Disordered" evidence="5">
    <location>
        <begin position="60"/>
        <end position="95"/>
    </location>
</feature>
<dbReference type="Proteomes" id="UP000321150">
    <property type="component" value="Unassembled WGS sequence"/>
</dbReference>
<dbReference type="EMBL" id="BJYI01000009">
    <property type="protein sequence ID" value="GEN72528.1"/>
    <property type="molecule type" value="Genomic_DNA"/>
</dbReference>
<evidence type="ECO:0000256" key="3">
    <source>
        <dbReference type="ARBA" id="ARBA00022737"/>
    </source>
</evidence>
<feature type="transmembrane region" description="Helical" evidence="6">
    <location>
        <begin position="1987"/>
        <end position="2005"/>
    </location>
</feature>
<dbReference type="RefSeq" id="WP_111956959.1">
    <property type="nucleotide sequence ID" value="NZ_BJYI01000009.1"/>
</dbReference>
<evidence type="ECO:0000313" key="9">
    <source>
        <dbReference type="Proteomes" id="UP000321150"/>
    </source>
</evidence>
<evidence type="ECO:0000256" key="4">
    <source>
        <dbReference type="ARBA" id="ARBA00023026"/>
    </source>
</evidence>
<evidence type="ECO:0000313" key="8">
    <source>
        <dbReference type="EMBL" id="GEN72528.1"/>
    </source>
</evidence>
<name>A0A511YBF0_9FLAO</name>
<sequence length="2217" mass="246719">MKIFYSFIISCLSILGYSQTILYQAESTSRTVQDPQTVVLAQGFHATSNVSNPFIAKIGPGTENPGGGPIDSGAGAGNPTGTTAPSGQSFHDTKGNIEVTGAGQLQFTLPIDLPQGVKNVSPNMSLIYLSNSGNGIAGFGWALSGVTTISRSGKNIEKDGELTSVKLDYSDYYNFNGQRLILKSGEYGKDGAEYVTEKYSNIKIKSVGAITGQAWQGPEYWEVTFEDGSQAWYGGTTSGASLARTPIEYNIVKWRDAQGNYIVYNYVQTASKNVASVSSIQWGGNEVLNTPAINEITFNYMPRTLSEQYYVGGVSLIQDRILDNVVVKTNNSSYKKYTIEYGNNGTSYQFVNKITEYNAEGAAANPIAFEYPQPVPSSVDLDYLPNSDPFSGVKLTGDFNGDSYIDFVMSNGTVKLGAFNNDTFTTINTNKYFDTNAKVVSTLLDEEGQIYNGNGIVQYEEGKIVGYIFRNNIFVKVFEKLVYDESDCVTGNEPPPAGCNIEVPSLNEGDINGDGISDIFLTLKKRVCEWVPDPACNNITPNETTNRPAPCTVLRCATYDVGNFIVDLKNQNNPVATYIIDAGINENILYNQQYMDIDGDGKVEIINVSNNDYKVFEFVKTAPNQYLKKIRFTSSLVETKDPEFPILFGDFNGDGKLDFTIPVTDTAIGKADNWRFYIGTGTGFNNFLKIEFFSYRKRQTETTGNYNKFAKQYFFSIADMNKDGKSDVIQVFSYNQINNFNQSYRDFGYVISTRLANGTASDGTLNFQPIPSFVSPTYGVQDVQDLTLFTPLTNPIKANNNYYNVFLYWKEHLHRIKAPTPLSELARIKSINQGNGSVITGVSYLEAVPNGTNIYKKVKKELYPYFSLERVDQTFVVSQLQQVGRKQDFRYRGMTGHLQGRGSIGYYQMARSSWYADGFENTKIWSGVEIDAQKFGQPVKEWSIRTNDENLIFPTDISVNNTQLLSFKQSNYSIQQLPNKVDVILPETIIEKDFLKNITLTKSVTYDNYYLPASTQLNVNNNFSTINTTFEYIHNPAGVGSNYYIGRPKSKTTVNQAYGDTKSTKEEYAYESNLLKTLKTWNRDNTEYLQETYTYDGYGNIIQKVISNSVDSQTQTSISKYESTGRFVEKNTDNLGLATSYTYNDRGQIVTQTDPLDNKLANTYDAWGKLMKSKTNLEGTTTYQYEKDSQSNITITQYDPDGDVSKKFTNKLGQNYKTSTKTFGQGQFVSQETQYDVLGRKTKESEPYFEGGNISLWNVIAYNDTFYPTKITATALATLNNAGEISSFLGKQIETVTSGNTISVTEVNGYARTNSKTTDALNNVISSTDKGGTVNFSYNAAGEQIKAQYAENIVTTKYDSWGRKSEFNDPSNGLYKYEYDPFGQSKKVISPKGIKQYTYNNLGQLISHTEISTTDGGQATNKIISYSYDNKGRVVSKAGTSKGKSYSSNVVYDQQGRLLSSSESSNGKYFIRKGITYDDKGRVISYEKQLYSSGVLTKVTVENVYSAWNGELYQIKDKNSGKVLWELKETNVKGQVVRAKLGVSDINNTYNDATGFLTEIKHISPVQSILNIQYTFNVIKNELKLRKTLGDFNIIESFDYDDNNRLISWTNPRTGQNSQNSYDTKGRILENDQVGTMKYENSVKIYQPTGMTLNAAGTQNYNNDLIQSIAYNENNDPVFIDGMKGDVAFQYGLTSMRQKVSYGGNFDPDQEGKFTKFYSEDGSFEIVKDNTTGKEKHVLYIGGSPYESSIIYLKNYDEANGSYKFLHKDYLGSILAISNEAGNKLEQRHFDAWGNFTHLQIGNGAIITDKSIIDNTSLLLERGYTSHEHFAEVGIIHMNGRLYDPLLRRFLNADENIQDPYNTQNYNKYGYVMNNPLMFNDPNGECFVPLFGVLVASWVAGAVVGTMVAAGMFILKSLVNGTWSWGGFARSLLIGAVTGAATGGLTGGMSASGFQGAVIVGSMNGAISGGVDALFNKENFFTGMYRGAIFGAATAGIVSGISWVVNQLSTRTIRFYMEDNEINTLESGTPVGNRSYARDLYEKFGVQDGLNKNSIYNDASRLGGKMNADGAIEYTYKGKITKALGVTDVRIDKYGKRVGKIRIFLSNKAFASREQLAYVMQHELNHVRIANAGLSNIAEQSIKLTSKIAQKYSDLLDNVGHYHIQESGSSFLENNGWHNIQSTVPSEVFNSMNFQMGNEQIWKLLQGTDKKININFK</sequence>
<keyword evidence="4" id="KW-0843">Virulence</keyword>
<dbReference type="PANTHER" id="PTHR32305:SF15">
    <property type="entry name" value="PROTEIN RHSA-RELATED"/>
    <property type="match status" value="1"/>
</dbReference>
<proteinExistence type="predicted"/>
<feature type="domain" description="Teneurin-like YD-shell" evidence="7">
    <location>
        <begin position="1307"/>
        <end position="1487"/>
    </location>
</feature>
<dbReference type="InterPro" id="IPR056823">
    <property type="entry name" value="TEN-like_YD-shell"/>
</dbReference>
<evidence type="ECO:0000256" key="2">
    <source>
        <dbReference type="ARBA" id="ARBA00022525"/>
    </source>
</evidence>
<comment type="caution">
    <text evidence="8">The sequence shown here is derived from an EMBL/GenBank/DDBJ whole genome shotgun (WGS) entry which is preliminary data.</text>
</comment>
<dbReference type="Pfam" id="PF03534">
    <property type="entry name" value="SpvB"/>
    <property type="match status" value="1"/>
</dbReference>
<dbReference type="InterPro" id="IPR022385">
    <property type="entry name" value="Rhs_assc_core"/>
</dbReference>
<dbReference type="InterPro" id="IPR028994">
    <property type="entry name" value="Integrin_alpha_N"/>
</dbReference>
<gene>
    <name evidence="8" type="ORF">CLA01_26000</name>
</gene>
<dbReference type="Pfam" id="PF25023">
    <property type="entry name" value="TEN_YD-shell"/>
    <property type="match status" value="1"/>
</dbReference>
<keyword evidence="6" id="KW-1133">Transmembrane helix</keyword>
<protein>
    <recommendedName>
        <fullName evidence="7">Teneurin-like YD-shell domain-containing protein</fullName>
    </recommendedName>
</protein>
<keyword evidence="6" id="KW-0812">Transmembrane</keyword>
<dbReference type="OrthoDB" id="6225685at2"/>
<dbReference type="Gene3D" id="2.180.10.10">
    <property type="entry name" value="RHS repeat-associated core"/>
    <property type="match status" value="2"/>
</dbReference>
<keyword evidence="2" id="KW-0964">Secreted</keyword>
<keyword evidence="6" id="KW-0472">Membrane</keyword>
<dbReference type="GO" id="GO:0005737">
    <property type="term" value="C:cytoplasm"/>
    <property type="evidence" value="ECO:0007669"/>
    <property type="project" value="InterPro"/>
</dbReference>
<evidence type="ECO:0000256" key="1">
    <source>
        <dbReference type="ARBA" id="ARBA00004613"/>
    </source>
</evidence>
<dbReference type="GO" id="GO:0005576">
    <property type="term" value="C:extracellular region"/>
    <property type="evidence" value="ECO:0007669"/>
    <property type="project" value="UniProtKB-SubCell"/>
</dbReference>
<dbReference type="SUPFAM" id="SSF69318">
    <property type="entry name" value="Integrin alpha N-terminal domain"/>
    <property type="match status" value="1"/>
</dbReference>
<dbReference type="InterPro" id="IPR050708">
    <property type="entry name" value="T6SS_VgrG/RHS"/>
</dbReference>
<dbReference type="PANTHER" id="PTHR32305">
    <property type="match status" value="1"/>
</dbReference>
<feature type="compositionally biased region" description="Gly residues" evidence="5">
    <location>
        <begin position="64"/>
        <end position="78"/>
    </location>
</feature>
<accession>A0A511YBF0</accession>
<dbReference type="InterPro" id="IPR003284">
    <property type="entry name" value="Sal_SpvB"/>
</dbReference>
<keyword evidence="3" id="KW-0677">Repeat</keyword>
<comment type="subcellular location">
    <subcellularLocation>
        <location evidence="1">Secreted</location>
    </subcellularLocation>
</comment>
<organism evidence="8 9">
    <name type="scientific">Chryseobacterium lathyri</name>
    <dbReference type="NCBI Taxonomy" id="395933"/>
    <lineage>
        <taxon>Bacteria</taxon>
        <taxon>Pseudomonadati</taxon>
        <taxon>Bacteroidota</taxon>
        <taxon>Flavobacteriia</taxon>
        <taxon>Flavobacteriales</taxon>
        <taxon>Weeksellaceae</taxon>
        <taxon>Chryseobacterium group</taxon>
        <taxon>Chryseobacterium</taxon>
    </lineage>
</organism>
<evidence type="ECO:0000256" key="6">
    <source>
        <dbReference type="SAM" id="Phobius"/>
    </source>
</evidence>